<sequence>MTQMNTRVLLARRPGEHLVAADFAVDTQPVPSLEEGQFLIQNTYLSMDAGFRQWMNEDSGDNYLSSMPLGEPVQSIIMGTIIESRHSGYPVGSAVMGRTSWEQYSVDDGTDFMAILDLDPGVEPYEYLASLGPSGMTAYFGLMDIGAPKRGDVFVINAAAGGIGCLAGQMAKAEGCSTVGIAGGPKKCAWLQDTLGYDQVIDYKSGESFDDQLAAVVPNGADIVFDNVGGPMLGSMLGHLAENARVVLCGAVSQYEREGGHESVANMWELITKRAKAEGFMFSDYVDRYPEALEYIAAMLKAGALVSPVHISHGIESSGQAFIDMLDGNSTGKCLVKL</sequence>
<dbReference type="InterPro" id="IPR013149">
    <property type="entry name" value="ADH-like_C"/>
</dbReference>
<name>A0ABY5TQS1_9GAMM</name>
<dbReference type="Gene3D" id="3.40.50.720">
    <property type="entry name" value="NAD(P)-binding Rossmann-like Domain"/>
    <property type="match status" value="1"/>
</dbReference>
<dbReference type="PANTHER" id="PTHR43205:SF7">
    <property type="entry name" value="PROSTAGLANDIN REDUCTASE 1"/>
    <property type="match status" value="1"/>
</dbReference>
<accession>A0ABY5TQS1</accession>
<dbReference type="InterPro" id="IPR020843">
    <property type="entry name" value="ER"/>
</dbReference>
<dbReference type="InterPro" id="IPR036291">
    <property type="entry name" value="NAD(P)-bd_dom_sf"/>
</dbReference>
<gene>
    <name evidence="3" type="ORF">NYF23_11600</name>
</gene>
<dbReference type="Pfam" id="PF16884">
    <property type="entry name" value="ADH_N_2"/>
    <property type="match status" value="1"/>
</dbReference>
<dbReference type="EMBL" id="CP103416">
    <property type="protein sequence ID" value="UVW34648.1"/>
    <property type="molecule type" value="Genomic_DNA"/>
</dbReference>
<dbReference type="InterPro" id="IPR045010">
    <property type="entry name" value="MDR_fam"/>
</dbReference>
<dbReference type="Proteomes" id="UP001059934">
    <property type="component" value="Chromosome"/>
</dbReference>
<evidence type="ECO:0000256" key="1">
    <source>
        <dbReference type="ARBA" id="ARBA00023002"/>
    </source>
</evidence>
<protein>
    <submittedName>
        <fullName evidence="3">NADP-dependent oxidoreductase</fullName>
    </submittedName>
</protein>
<proteinExistence type="predicted"/>
<dbReference type="SMART" id="SM00829">
    <property type="entry name" value="PKS_ER"/>
    <property type="match status" value="1"/>
</dbReference>
<dbReference type="InterPro" id="IPR011032">
    <property type="entry name" value="GroES-like_sf"/>
</dbReference>
<feature type="domain" description="Enoyl reductase (ER)" evidence="2">
    <location>
        <begin position="20"/>
        <end position="336"/>
    </location>
</feature>
<keyword evidence="4" id="KW-1185">Reference proteome</keyword>
<dbReference type="Pfam" id="PF00107">
    <property type="entry name" value="ADH_zinc_N"/>
    <property type="match status" value="1"/>
</dbReference>
<keyword evidence="1" id="KW-0560">Oxidoreductase</keyword>
<dbReference type="SUPFAM" id="SSF50129">
    <property type="entry name" value="GroES-like"/>
    <property type="match status" value="1"/>
</dbReference>
<dbReference type="CDD" id="cd05288">
    <property type="entry name" value="PGDH"/>
    <property type="match status" value="1"/>
</dbReference>
<evidence type="ECO:0000313" key="4">
    <source>
        <dbReference type="Proteomes" id="UP001059934"/>
    </source>
</evidence>
<organism evidence="3 4">
    <name type="scientific">SAR92 clade bacterium H455</name>
    <dbReference type="NCBI Taxonomy" id="2974818"/>
    <lineage>
        <taxon>Bacteria</taxon>
        <taxon>Pseudomonadati</taxon>
        <taxon>Pseudomonadota</taxon>
        <taxon>Gammaproteobacteria</taxon>
        <taxon>Cellvibrionales</taxon>
        <taxon>Porticoccaceae</taxon>
        <taxon>SAR92 clade</taxon>
    </lineage>
</organism>
<reference evidence="3" key="1">
    <citation type="submission" date="2022-08" db="EMBL/GenBank/DDBJ databases">
        <title>Catabolic pathway analysis in culturable SAR92 clade bacteria reveals their overlooked roles in DMSP degradation in coastal seas.</title>
        <authorList>
            <person name="He X."/>
            <person name="Zhang X."/>
            <person name="Zhang Y."/>
        </authorList>
    </citation>
    <scope>NUCLEOTIDE SEQUENCE</scope>
    <source>
        <strain evidence="3">H455</strain>
    </source>
</reference>
<dbReference type="InterPro" id="IPR041694">
    <property type="entry name" value="ADH_N_2"/>
</dbReference>
<dbReference type="PANTHER" id="PTHR43205">
    <property type="entry name" value="PROSTAGLANDIN REDUCTASE"/>
    <property type="match status" value="1"/>
</dbReference>
<evidence type="ECO:0000313" key="3">
    <source>
        <dbReference type="EMBL" id="UVW34648.1"/>
    </source>
</evidence>
<dbReference type="Gene3D" id="3.90.180.10">
    <property type="entry name" value="Medium-chain alcohol dehydrogenases, catalytic domain"/>
    <property type="match status" value="1"/>
</dbReference>
<dbReference type="SUPFAM" id="SSF51735">
    <property type="entry name" value="NAD(P)-binding Rossmann-fold domains"/>
    <property type="match status" value="1"/>
</dbReference>
<evidence type="ECO:0000259" key="2">
    <source>
        <dbReference type="SMART" id="SM00829"/>
    </source>
</evidence>